<dbReference type="EMBL" id="CP003563">
    <property type="protein sequence ID" value="AFL54173.1"/>
    <property type="molecule type" value="Genomic_DNA"/>
</dbReference>
<reference evidence="1 2" key="1">
    <citation type="journal article" date="2012" name="J. Bacteriol.">
        <title>Complete genome sequence of the broad-host-range strain Sinorhizobium fredii USDA257.</title>
        <authorList>
            <person name="Schuldes J."/>
            <person name="Rodriguez Orbegoso M."/>
            <person name="Schmeisser C."/>
            <person name="Krishnan H.B."/>
            <person name="Daniel R."/>
            <person name="Streit W.R."/>
        </authorList>
    </citation>
    <scope>NUCLEOTIDE SEQUENCE [LARGE SCALE GENOMIC DNA]</scope>
    <source>
        <strain evidence="1 2">USDA 257</strain>
    </source>
</reference>
<accession>I3XE67</accession>
<proteinExistence type="predicted"/>
<dbReference type="Proteomes" id="UP000006180">
    <property type="component" value="Chromosome"/>
</dbReference>
<name>I3XE67_SINF2</name>
<organism evidence="1 2">
    <name type="scientific">Sinorhizobium fredii (strain USDA 257)</name>
    <dbReference type="NCBI Taxonomy" id="1185652"/>
    <lineage>
        <taxon>Bacteria</taxon>
        <taxon>Pseudomonadati</taxon>
        <taxon>Pseudomonadota</taxon>
        <taxon>Alphaproteobacteria</taxon>
        <taxon>Hyphomicrobiales</taxon>
        <taxon>Rhizobiaceae</taxon>
        <taxon>Sinorhizobium/Ensifer group</taxon>
        <taxon>Sinorhizobium</taxon>
    </lineage>
</organism>
<evidence type="ECO:0000313" key="2">
    <source>
        <dbReference type="Proteomes" id="UP000006180"/>
    </source>
</evidence>
<dbReference type="HOGENOM" id="CLU_2587847_0_0_5"/>
<dbReference type="PATRIC" id="fig|1185652.3.peg.5872"/>
<dbReference type="AlphaFoldDB" id="I3XE67"/>
<protein>
    <submittedName>
        <fullName evidence="1">Uncharacterized protein</fullName>
    </submittedName>
</protein>
<dbReference type="KEGG" id="sfd:USDA257_c56600"/>
<evidence type="ECO:0000313" key="1">
    <source>
        <dbReference type="EMBL" id="AFL54173.1"/>
    </source>
</evidence>
<gene>
    <name evidence="1" type="ORF">USDA257_c56600</name>
</gene>
<sequence>MQLSDAPKVVIRKEAAMQRHTKEASELKELILADLHKEPGCEYVTDFVIQRLETRENGANWTVKYLDTNQDKVCETILINIARMLQLSFDLPERRS</sequence>